<dbReference type="Proteomes" id="UP000198280">
    <property type="component" value="Unassembled WGS sequence"/>
</dbReference>
<evidence type="ECO:0000313" key="2">
    <source>
        <dbReference type="EMBL" id="SNS11289.1"/>
    </source>
</evidence>
<keyword evidence="1" id="KW-0472">Membrane</keyword>
<evidence type="ECO:0000313" key="3">
    <source>
        <dbReference type="Proteomes" id="UP000198280"/>
    </source>
</evidence>
<dbReference type="EMBL" id="FZOF01000003">
    <property type="protein sequence ID" value="SNS11289.1"/>
    <property type="molecule type" value="Genomic_DNA"/>
</dbReference>
<keyword evidence="3" id="KW-1185">Reference proteome</keyword>
<reference evidence="2 3" key="1">
    <citation type="submission" date="2017-06" db="EMBL/GenBank/DDBJ databases">
        <authorList>
            <person name="Kim H.J."/>
            <person name="Triplett B.A."/>
        </authorList>
    </citation>
    <scope>NUCLEOTIDE SEQUENCE [LARGE SCALE GENOMIC DNA]</scope>
    <source>
        <strain evidence="2 3">CGMCC 4.1858</strain>
    </source>
</reference>
<feature type="transmembrane region" description="Helical" evidence="1">
    <location>
        <begin position="20"/>
        <end position="37"/>
    </location>
</feature>
<name>A0A239BUE6_9ACTN</name>
<gene>
    <name evidence="2" type="ORF">SAMN05216252_103188</name>
</gene>
<keyword evidence="1" id="KW-0812">Transmembrane</keyword>
<sequence>MGHWEDVRPGGGDQSAIPELVSAVVGAGGVVLLSSFMQAMGTRLGEMTAARMGGRGFWRRRAATEEEQMAAAFIAAVRKLGSVRREGGGVLRLEDEASRTKVQVHPLLPVGAVAQFQRLDLSHPEVAGLEIAWTDTLGGHPQGVWATTGGAGGAGTRYLWNDVRRTWEPHRRTP</sequence>
<dbReference type="RefSeq" id="WP_089222880.1">
    <property type="nucleotide sequence ID" value="NZ_FZOF01000003.1"/>
</dbReference>
<keyword evidence="1" id="KW-1133">Transmembrane helix</keyword>
<organism evidence="2 3">
    <name type="scientific">Actinacidiphila glaucinigra</name>
    <dbReference type="NCBI Taxonomy" id="235986"/>
    <lineage>
        <taxon>Bacteria</taxon>
        <taxon>Bacillati</taxon>
        <taxon>Actinomycetota</taxon>
        <taxon>Actinomycetes</taxon>
        <taxon>Kitasatosporales</taxon>
        <taxon>Streptomycetaceae</taxon>
        <taxon>Actinacidiphila</taxon>
    </lineage>
</organism>
<evidence type="ECO:0000256" key="1">
    <source>
        <dbReference type="SAM" id="Phobius"/>
    </source>
</evidence>
<dbReference type="AlphaFoldDB" id="A0A239BUE6"/>
<accession>A0A239BUE6</accession>
<proteinExistence type="predicted"/>
<protein>
    <submittedName>
        <fullName evidence="2">Uncharacterized protein</fullName>
    </submittedName>
</protein>